<dbReference type="EMBL" id="CAJNIZ010002510">
    <property type="protein sequence ID" value="CAE7211324.1"/>
    <property type="molecule type" value="Genomic_DNA"/>
</dbReference>
<dbReference type="Pfam" id="PF23082">
    <property type="entry name" value="Myb_DNA-binding_2"/>
    <property type="match status" value="1"/>
</dbReference>
<dbReference type="Gene3D" id="1.10.10.60">
    <property type="entry name" value="Homeodomain-like"/>
    <property type="match status" value="1"/>
</dbReference>
<accession>A0A812JN00</accession>
<sequence length="215" mass="24016">MSLFPFGSFHLYQRTATTDPTCKSVHQIVHWKIGSNKRALNKASNKATILNSEPQQAQKRRVEAETERQERQKLEAKKREEKAMETKEETAAWTTDELGLLAKGLQKFPGGMGGRWSLITKLLNDSGYPRAEKEVVDKTKELSEGQSLRSMGSKIAQDFQGSAPKAKAKLSLLRLLLRVAPAETCVLKPLQSRTQTGALNSSRRSRKLSRGIRPA</sequence>
<feature type="region of interest" description="Disordered" evidence="1">
    <location>
        <begin position="46"/>
        <end position="89"/>
    </location>
</feature>
<dbReference type="InterPro" id="IPR001005">
    <property type="entry name" value="SANT/Myb"/>
</dbReference>
<protein>
    <submittedName>
        <fullName evidence="3">Dnajc2 protein</fullName>
    </submittedName>
</protein>
<feature type="domain" description="Myb-like" evidence="2">
    <location>
        <begin position="92"/>
        <end position="145"/>
    </location>
</feature>
<dbReference type="Proteomes" id="UP000649617">
    <property type="component" value="Unassembled WGS sequence"/>
</dbReference>
<feature type="compositionally biased region" description="Basic and acidic residues" evidence="1">
    <location>
        <begin position="60"/>
        <end position="89"/>
    </location>
</feature>
<evidence type="ECO:0000313" key="3">
    <source>
        <dbReference type="EMBL" id="CAE7211324.1"/>
    </source>
</evidence>
<gene>
    <name evidence="3" type="primary">Dnajc2</name>
    <name evidence="3" type="ORF">SPIL2461_LOCUS2316</name>
</gene>
<dbReference type="OrthoDB" id="1690618at2759"/>
<feature type="region of interest" description="Disordered" evidence="1">
    <location>
        <begin position="195"/>
        <end position="215"/>
    </location>
</feature>
<evidence type="ECO:0000259" key="2">
    <source>
        <dbReference type="Pfam" id="PF23082"/>
    </source>
</evidence>
<dbReference type="AlphaFoldDB" id="A0A812JN00"/>
<feature type="compositionally biased region" description="Basic residues" evidence="1">
    <location>
        <begin position="203"/>
        <end position="215"/>
    </location>
</feature>
<comment type="caution">
    <text evidence="3">The sequence shown here is derived from an EMBL/GenBank/DDBJ whole genome shotgun (WGS) entry which is preliminary data.</text>
</comment>
<name>A0A812JN00_SYMPI</name>
<evidence type="ECO:0000313" key="4">
    <source>
        <dbReference type="Proteomes" id="UP000649617"/>
    </source>
</evidence>
<keyword evidence="4" id="KW-1185">Reference proteome</keyword>
<organism evidence="3 4">
    <name type="scientific">Symbiodinium pilosum</name>
    <name type="common">Dinoflagellate</name>
    <dbReference type="NCBI Taxonomy" id="2952"/>
    <lineage>
        <taxon>Eukaryota</taxon>
        <taxon>Sar</taxon>
        <taxon>Alveolata</taxon>
        <taxon>Dinophyceae</taxon>
        <taxon>Suessiales</taxon>
        <taxon>Symbiodiniaceae</taxon>
        <taxon>Symbiodinium</taxon>
    </lineage>
</organism>
<feature type="compositionally biased region" description="Polar residues" evidence="1">
    <location>
        <begin position="46"/>
        <end position="57"/>
    </location>
</feature>
<proteinExistence type="predicted"/>
<reference evidence="3" key="1">
    <citation type="submission" date="2021-02" db="EMBL/GenBank/DDBJ databases">
        <authorList>
            <person name="Dougan E. K."/>
            <person name="Rhodes N."/>
            <person name="Thang M."/>
            <person name="Chan C."/>
        </authorList>
    </citation>
    <scope>NUCLEOTIDE SEQUENCE</scope>
</reference>
<evidence type="ECO:0000256" key="1">
    <source>
        <dbReference type="SAM" id="MobiDB-lite"/>
    </source>
</evidence>